<name>A0A511CWN8_9PSEU</name>
<dbReference type="EMBL" id="BJVI01000005">
    <property type="protein sequence ID" value="GEL16972.1"/>
    <property type="molecule type" value="Genomic_DNA"/>
</dbReference>
<dbReference type="InterPro" id="IPR001789">
    <property type="entry name" value="Sig_transdc_resp-reg_receiver"/>
</dbReference>
<keyword evidence="1" id="KW-0597">Phosphoprotein</keyword>
<dbReference type="SUPFAM" id="SSF52172">
    <property type="entry name" value="CheY-like"/>
    <property type="match status" value="1"/>
</dbReference>
<dbReference type="Pfam" id="PF00072">
    <property type="entry name" value="Response_reg"/>
    <property type="match status" value="1"/>
</dbReference>
<keyword evidence="4" id="KW-1185">Reference proteome</keyword>
<comment type="caution">
    <text evidence="3">The sequence shown here is derived from an EMBL/GenBank/DDBJ whole genome shotgun (WGS) entry which is preliminary data.</text>
</comment>
<proteinExistence type="predicted"/>
<reference evidence="3 4" key="1">
    <citation type="submission" date="2019-07" db="EMBL/GenBank/DDBJ databases">
        <title>Whole genome shotgun sequence of Pseudonocardia asaccharolytica NBRC 16224.</title>
        <authorList>
            <person name="Hosoyama A."/>
            <person name="Uohara A."/>
            <person name="Ohji S."/>
            <person name="Ichikawa N."/>
        </authorList>
    </citation>
    <scope>NUCLEOTIDE SEQUENCE [LARGE SCALE GENOMIC DNA]</scope>
    <source>
        <strain evidence="3 4">NBRC 16224</strain>
    </source>
</reference>
<evidence type="ECO:0000313" key="4">
    <source>
        <dbReference type="Proteomes" id="UP000321328"/>
    </source>
</evidence>
<evidence type="ECO:0000259" key="2">
    <source>
        <dbReference type="PROSITE" id="PS50110"/>
    </source>
</evidence>
<dbReference type="InterPro" id="IPR011006">
    <property type="entry name" value="CheY-like_superfamily"/>
</dbReference>
<organism evidence="3 4">
    <name type="scientific">Pseudonocardia asaccharolytica DSM 44247 = NBRC 16224</name>
    <dbReference type="NCBI Taxonomy" id="1123024"/>
    <lineage>
        <taxon>Bacteria</taxon>
        <taxon>Bacillati</taxon>
        <taxon>Actinomycetota</taxon>
        <taxon>Actinomycetes</taxon>
        <taxon>Pseudonocardiales</taxon>
        <taxon>Pseudonocardiaceae</taxon>
        <taxon>Pseudonocardia</taxon>
    </lineage>
</organism>
<dbReference type="GO" id="GO:0000160">
    <property type="term" value="P:phosphorelay signal transduction system"/>
    <property type="evidence" value="ECO:0007669"/>
    <property type="project" value="InterPro"/>
</dbReference>
<accession>A0A511CWN8</accession>
<protein>
    <recommendedName>
        <fullName evidence="2">Response regulatory domain-containing protein</fullName>
    </recommendedName>
</protein>
<dbReference type="Proteomes" id="UP000321328">
    <property type="component" value="Unassembled WGS sequence"/>
</dbReference>
<sequence>MFLDIAMPGMDGLELGSRLARMTDPPVIVFVTAYDQHAVSAYGVGAVDYLLKPVAPTGCRRR</sequence>
<dbReference type="AlphaFoldDB" id="A0A511CWN8"/>
<dbReference type="STRING" id="1123024.GCA_000423625_01551"/>
<dbReference type="PROSITE" id="PS50110">
    <property type="entry name" value="RESPONSE_REGULATORY"/>
    <property type="match status" value="1"/>
</dbReference>
<evidence type="ECO:0000256" key="1">
    <source>
        <dbReference type="PROSITE-ProRule" id="PRU00169"/>
    </source>
</evidence>
<feature type="domain" description="Response regulatory" evidence="2">
    <location>
        <begin position="1"/>
        <end position="62"/>
    </location>
</feature>
<gene>
    <name evidence="3" type="ORF">PA7_08090</name>
</gene>
<dbReference type="Gene3D" id="3.40.50.2300">
    <property type="match status" value="1"/>
</dbReference>
<feature type="modified residue" description="4-aspartylphosphate" evidence="1">
    <location>
        <position position="4"/>
    </location>
</feature>
<evidence type="ECO:0000313" key="3">
    <source>
        <dbReference type="EMBL" id="GEL16972.1"/>
    </source>
</evidence>